<organism evidence="6 7">
    <name type="scientific">Euplotes crassus</name>
    <dbReference type="NCBI Taxonomy" id="5936"/>
    <lineage>
        <taxon>Eukaryota</taxon>
        <taxon>Sar</taxon>
        <taxon>Alveolata</taxon>
        <taxon>Ciliophora</taxon>
        <taxon>Intramacronucleata</taxon>
        <taxon>Spirotrichea</taxon>
        <taxon>Hypotrichia</taxon>
        <taxon>Euplotida</taxon>
        <taxon>Euplotidae</taxon>
        <taxon>Moneuplotes</taxon>
    </lineage>
</organism>
<dbReference type="PANTHER" id="PTHR17920:SF3">
    <property type="entry name" value="TRANSMEMBRANE AND COILED-COIL DOMAIN-CONTAINING PROTEIN 4"/>
    <property type="match status" value="1"/>
</dbReference>
<feature type="compositionally biased region" description="Acidic residues" evidence="5">
    <location>
        <begin position="1"/>
        <end position="11"/>
    </location>
</feature>
<reference evidence="6" key="1">
    <citation type="submission" date="2023-07" db="EMBL/GenBank/DDBJ databases">
        <authorList>
            <consortium name="AG Swart"/>
            <person name="Singh M."/>
            <person name="Singh A."/>
            <person name="Seah K."/>
            <person name="Emmerich C."/>
        </authorList>
    </citation>
    <scope>NUCLEOTIDE SEQUENCE</scope>
    <source>
        <strain evidence="6">DP1</strain>
    </source>
</reference>
<name>A0AAD1Y6W4_EUPCR</name>
<sequence>METEPETDFETEFFTTQLDDPEIDEVFKDLDDQDDDSDTSSEEDKEGFESPKDLKKYVKKNMDRSEGFTIEKLPSFEKEDSDKKGAFLDIIIDKELLELASPILESHLDLFKKDVKEILESGKIDKSTLTEIVTNHLELLNKQITKKIKDSTQEFAQGVIRIFKATAKDIVKTESKSSASAYENPEDDPELLEKIALAEEWKQSTLDCCYSIYSGKGKFWDSYIFEELSEDYILKLLGLFINCQEIKTEEEKDELCNNYLHLSSWILSSYPSASFSEKDLMKIYKINIKNTDWRVDAPMRMEMFSKLTAYPRKIVKLNSFKYFIIHIALVMSKNVNGTGEFTLAPFNASCRQYLHSFIQCASPEGACIDILRGLEQGIGTFNVNNLGYLDQDPFQNPQSSSFIGEEKLNVSGYLLDCNTESENFIDICYKTAPFNLTGKEFSKKYDFSGKDMLKMKSKIVEEAVKVINYKKKKQLAPAFFELINPISLGSKHVTISIGGLFTNKITSNWKNWSKSHFADSIYSYKWSVKNEMPGWKAFIPSMTSLLSIKSLLSKSFLALQAFKVPWDTRKKFIKMLKLAEKYGKLLAHLLILQYPFVNQSICLIGFEVGAQVVYSCLEELVKLKANNIIHNVYFIKGIVAAKNSKKWVENLSMVRGTIYNYYSQNDKTVFMFKSITLSKPIGMMPLLDIKDKEDLTDGEKVKRERFRSMTEQLRIRNIDASNLPDKAKKFKDEFHRIMTSIEF</sequence>
<gene>
    <name evidence="6" type="ORF">ECRASSUSDP1_LOCUS27842</name>
</gene>
<accession>A0AAD1Y6W4</accession>
<proteinExistence type="predicted"/>
<evidence type="ECO:0000256" key="1">
    <source>
        <dbReference type="ARBA" id="ARBA00004141"/>
    </source>
</evidence>
<evidence type="ECO:0000256" key="4">
    <source>
        <dbReference type="ARBA" id="ARBA00023136"/>
    </source>
</evidence>
<evidence type="ECO:0000256" key="5">
    <source>
        <dbReference type="SAM" id="MobiDB-lite"/>
    </source>
</evidence>
<keyword evidence="4" id="KW-0472">Membrane</keyword>
<keyword evidence="7" id="KW-1185">Reference proteome</keyword>
<evidence type="ECO:0000313" key="7">
    <source>
        <dbReference type="Proteomes" id="UP001295684"/>
    </source>
</evidence>
<comment type="caution">
    <text evidence="6">The sequence shown here is derived from an EMBL/GenBank/DDBJ whole genome shotgun (WGS) entry which is preliminary data.</text>
</comment>
<protein>
    <submittedName>
        <fullName evidence="6">Uncharacterized protein</fullName>
    </submittedName>
</protein>
<dbReference type="EMBL" id="CAMPGE010028720">
    <property type="protein sequence ID" value="CAI2386233.1"/>
    <property type="molecule type" value="Genomic_DNA"/>
</dbReference>
<dbReference type="AlphaFoldDB" id="A0AAD1Y6W4"/>
<dbReference type="Proteomes" id="UP001295684">
    <property type="component" value="Unassembled WGS sequence"/>
</dbReference>
<keyword evidence="2" id="KW-0812">Transmembrane</keyword>
<evidence type="ECO:0000256" key="3">
    <source>
        <dbReference type="ARBA" id="ARBA00022989"/>
    </source>
</evidence>
<dbReference type="GO" id="GO:0016020">
    <property type="term" value="C:membrane"/>
    <property type="evidence" value="ECO:0007669"/>
    <property type="project" value="UniProtKB-SubCell"/>
</dbReference>
<feature type="compositionally biased region" description="Acidic residues" evidence="5">
    <location>
        <begin position="31"/>
        <end position="46"/>
    </location>
</feature>
<comment type="subcellular location">
    <subcellularLocation>
        <location evidence="1">Membrane</location>
        <topology evidence="1">Multi-pass membrane protein</topology>
    </subcellularLocation>
</comment>
<dbReference type="Pfam" id="PF05277">
    <property type="entry name" value="DUF726"/>
    <property type="match status" value="1"/>
</dbReference>
<dbReference type="InterPro" id="IPR007941">
    <property type="entry name" value="DUF726"/>
</dbReference>
<evidence type="ECO:0000256" key="2">
    <source>
        <dbReference type="ARBA" id="ARBA00022692"/>
    </source>
</evidence>
<dbReference type="PANTHER" id="PTHR17920">
    <property type="entry name" value="TRANSMEMBRANE AND COILED-COIL DOMAIN-CONTAINING PROTEIN 4 TMCO4"/>
    <property type="match status" value="1"/>
</dbReference>
<feature type="compositionally biased region" description="Basic and acidic residues" evidence="5">
    <location>
        <begin position="47"/>
        <end position="57"/>
    </location>
</feature>
<feature type="region of interest" description="Disordered" evidence="5">
    <location>
        <begin position="1"/>
        <end position="57"/>
    </location>
</feature>
<evidence type="ECO:0000313" key="6">
    <source>
        <dbReference type="EMBL" id="CAI2386233.1"/>
    </source>
</evidence>
<keyword evidence="3" id="KW-1133">Transmembrane helix</keyword>